<keyword evidence="1" id="KW-0547">Nucleotide-binding</keyword>
<evidence type="ECO:0000259" key="5">
    <source>
        <dbReference type="PROSITE" id="PS51192"/>
    </source>
</evidence>
<dbReference type="PROSITE" id="PS51192">
    <property type="entry name" value="HELICASE_ATP_BIND_1"/>
    <property type="match status" value="1"/>
</dbReference>
<keyword evidence="7" id="KW-1185">Reference proteome</keyword>
<gene>
    <name evidence="6" type="ORF">TNS_ORF190</name>
</gene>
<protein>
    <submittedName>
        <fullName evidence="6">Putative superfamily II helicase</fullName>
    </submittedName>
</protein>
<dbReference type="SUPFAM" id="SSF52540">
    <property type="entry name" value="P-loop containing nucleoside triphosphate hydrolases"/>
    <property type="match status" value="2"/>
</dbReference>
<dbReference type="GO" id="GO:0016787">
    <property type="term" value="F:hydrolase activity"/>
    <property type="evidence" value="ECO:0007669"/>
    <property type="project" value="UniProtKB-KW"/>
</dbReference>
<dbReference type="Gene3D" id="3.40.50.300">
    <property type="entry name" value="P-loop containing nucleotide triphosphate hydrolases"/>
    <property type="match status" value="2"/>
</dbReference>
<dbReference type="InterPro" id="IPR027417">
    <property type="entry name" value="P-loop_NTPase"/>
</dbReference>
<dbReference type="GO" id="GO:0005524">
    <property type="term" value="F:ATP binding"/>
    <property type="evidence" value="ECO:0007669"/>
    <property type="project" value="UniProtKB-KW"/>
</dbReference>
<accession>V9SDD9</accession>
<dbReference type="EMBL" id="KF483846">
    <property type="protein sequence ID" value="AHC54908.1"/>
    <property type="molecule type" value="Genomic_DNA"/>
</dbReference>
<evidence type="ECO:0000313" key="7">
    <source>
        <dbReference type="Proteomes" id="UP000232615"/>
    </source>
</evidence>
<dbReference type="GO" id="GO:0004386">
    <property type="term" value="F:helicase activity"/>
    <property type="evidence" value="ECO:0007669"/>
    <property type="project" value="UniProtKB-KW"/>
</dbReference>
<dbReference type="Proteomes" id="UP000232615">
    <property type="component" value="Segment"/>
</dbReference>
<dbReference type="PANTHER" id="PTHR11274:SF0">
    <property type="entry name" value="GENERAL TRANSCRIPTION AND DNA REPAIR FACTOR IIH HELICASE SUBUNIT XPB"/>
    <property type="match status" value="1"/>
</dbReference>
<dbReference type="InterPro" id="IPR006935">
    <property type="entry name" value="Helicase/UvrB_N"/>
</dbReference>
<dbReference type="GO" id="GO:0003677">
    <property type="term" value="F:DNA binding"/>
    <property type="evidence" value="ECO:0007669"/>
    <property type="project" value="InterPro"/>
</dbReference>
<dbReference type="Pfam" id="PF04851">
    <property type="entry name" value="ResIII"/>
    <property type="match status" value="1"/>
</dbReference>
<name>V9SDD9_9VIRU</name>
<organism evidence="6 7">
    <name type="scientific">Tunisvirus fontaine2</name>
    <dbReference type="NCBI Taxonomy" id="1421067"/>
    <lineage>
        <taxon>Viruses</taxon>
        <taxon>Varidnaviria</taxon>
        <taxon>Bamfordvirae</taxon>
        <taxon>Nucleocytoviricota</taxon>
        <taxon>Megaviricetes</taxon>
        <taxon>Pimascovirales</taxon>
        <taxon>Pimascovirales incertae sedis</taxon>
        <taxon>Marseilleviridae</taxon>
        <taxon>Losannavirus</taxon>
        <taxon>Losannavirus tunisense</taxon>
    </lineage>
</organism>
<dbReference type="InterPro" id="IPR014001">
    <property type="entry name" value="Helicase_ATP-bd"/>
</dbReference>
<proteinExistence type="predicted"/>
<evidence type="ECO:0000256" key="1">
    <source>
        <dbReference type="ARBA" id="ARBA00022741"/>
    </source>
</evidence>
<evidence type="ECO:0000313" key="6">
    <source>
        <dbReference type="EMBL" id="AHC54908.1"/>
    </source>
</evidence>
<evidence type="ECO:0000256" key="4">
    <source>
        <dbReference type="ARBA" id="ARBA00022840"/>
    </source>
</evidence>
<sequence>MTESTKEGEEKMSFRIQKTLLGKEQNKLARKLCTVRPIPTTFNKFPAEIRLFKATGDSYVLPFAVWKDLKLPRPASLSSHEMMGNGEFTGSLLEELVPAEGKKTKRDQRTVFALARKRLERYGSCMLSLHTGFGKTCLGVCLAAKGKKTLVVCKSDKIKRQWVEAVQKFTTHSVEIVKGKKIPENVDFCIMGPMKVINFMEDLSCFGTVIVDECHQICTQVFSEALFRLQPEFLIGLSATPDRVDGLGELLPPFFGDKPIVRKEVKDFTVYKIVTGYKPGKRFDKRGNLVWSHVIKSLAENPERQAAIAEILKKKTFGKTIVLGKRKEELRELSRILEESGEKTTLFIENRKEYDMDARIILSTVGKGGVGLDDPKISTVALISDCVDARQYEGRARVVNSVIYDFVDCMGPLEKHWEEREDWYLEKGATIVEKTLKEMIKN</sequence>
<keyword evidence="4" id="KW-0067">ATP-binding</keyword>
<keyword evidence="3 6" id="KW-0347">Helicase</keyword>
<dbReference type="PANTHER" id="PTHR11274">
    <property type="entry name" value="RAD25/XP-B DNA REPAIR HELICASE"/>
    <property type="match status" value="1"/>
</dbReference>
<evidence type="ECO:0000256" key="3">
    <source>
        <dbReference type="ARBA" id="ARBA00022806"/>
    </source>
</evidence>
<feature type="domain" description="Helicase ATP-binding" evidence="5">
    <location>
        <begin position="116"/>
        <end position="259"/>
    </location>
</feature>
<reference evidence="6 7" key="1">
    <citation type="journal article" date="2014" name="Arch. Virol.">
        <title>Complete genome sequence of Tunisvirus, a new member of the proposed family Marseilleviridae.</title>
        <authorList>
            <person name="Aherfi S."/>
            <person name="Boughalmi M."/>
            <person name="Pagnier I."/>
            <person name="Fournous G."/>
            <person name="La Scola B."/>
            <person name="Raoult D."/>
            <person name="Colson P."/>
        </authorList>
    </citation>
    <scope>NUCLEOTIDE SEQUENCE [LARGE SCALE GENOMIC DNA]</scope>
    <source>
        <strain evidence="6 7">U484</strain>
    </source>
</reference>
<dbReference type="InterPro" id="IPR050615">
    <property type="entry name" value="ATP-dep_DNA_Helicase"/>
</dbReference>
<dbReference type="SMART" id="SM00487">
    <property type="entry name" value="DEXDc"/>
    <property type="match status" value="1"/>
</dbReference>
<evidence type="ECO:0000256" key="2">
    <source>
        <dbReference type="ARBA" id="ARBA00022801"/>
    </source>
</evidence>
<keyword evidence="2" id="KW-0378">Hydrolase</keyword>